<evidence type="ECO:0000256" key="2">
    <source>
        <dbReference type="ARBA" id="ARBA00023110"/>
    </source>
</evidence>
<feature type="domain" description="WW" evidence="7">
    <location>
        <begin position="5"/>
        <end position="39"/>
    </location>
</feature>
<feature type="region of interest" description="Disordered" evidence="6">
    <location>
        <begin position="1"/>
        <end position="41"/>
    </location>
</feature>
<accession>A0AAV7K7C6</accession>
<comment type="catalytic activity">
    <reaction evidence="1 5">
        <text>[protein]-peptidylproline (omega=180) = [protein]-peptidylproline (omega=0)</text>
        <dbReference type="Rhea" id="RHEA:16237"/>
        <dbReference type="Rhea" id="RHEA-COMP:10747"/>
        <dbReference type="Rhea" id="RHEA-COMP:10748"/>
        <dbReference type="ChEBI" id="CHEBI:83833"/>
        <dbReference type="ChEBI" id="CHEBI:83834"/>
        <dbReference type="EC" id="5.2.1.8"/>
    </reaction>
</comment>
<dbReference type="EC" id="5.2.1.8" evidence="5"/>
<keyword evidence="3 4" id="KW-0413">Isomerase</keyword>
<dbReference type="PROSITE" id="PS50198">
    <property type="entry name" value="PPIC_PPIASE_2"/>
    <property type="match status" value="1"/>
</dbReference>
<reference evidence="9 10" key="1">
    <citation type="journal article" date="2023" name="BMC Biol.">
        <title>The compact genome of the sponge Oopsacas minuta (Hexactinellida) is lacking key metazoan core genes.</title>
        <authorList>
            <person name="Santini S."/>
            <person name="Schenkelaars Q."/>
            <person name="Jourda C."/>
            <person name="Duchesne M."/>
            <person name="Belahbib H."/>
            <person name="Rocher C."/>
            <person name="Selva M."/>
            <person name="Riesgo A."/>
            <person name="Vervoort M."/>
            <person name="Leys S.P."/>
            <person name="Kodjabachian L."/>
            <person name="Le Bivic A."/>
            <person name="Borchiellini C."/>
            <person name="Claverie J.M."/>
            <person name="Renard E."/>
        </authorList>
    </citation>
    <scope>NUCLEOTIDE SEQUENCE [LARGE SCALE GENOMIC DNA]</scope>
    <source>
        <strain evidence="9">SPO-2</strain>
    </source>
</reference>
<dbReference type="InterPro" id="IPR046357">
    <property type="entry name" value="PPIase_dom_sf"/>
</dbReference>
<evidence type="ECO:0000259" key="8">
    <source>
        <dbReference type="PROSITE" id="PS50198"/>
    </source>
</evidence>
<dbReference type="SUPFAM" id="SSF54534">
    <property type="entry name" value="FKBP-like"/>
    <property type="match status" value="1"/>
</dbReference>
<dbReference type="InterPro" id="IPR001202">
    <property type="entry name" value="WW_dom"/>
</dbReference>
<dbReference type="InterPro" id="IPR036020">
    <property type="entry name" value="WW_dom_sf"/>
</dbReference>
<evidence type="ECO:0000256" key="6">
    <source>
        <dbReference type="SAM" id="MobiDB-lite"/>
    </source>
</evidence>
<dbReference type="Proteomes" id="UP001165289">
    <property type="component" value="Unassembled WGS sequence"/>
</dbReference>
<evidence type="ECO:0000313" key="9">
    <source>
        <dbReference type="EMBL" id="KAI6656840.1"/>
    </source>
</evidence>
<evidence type="ECO:0000256" key="1">
    <source>
        <dbReference type="ARBA" id="ARBA00000971"/>
    </source>
</evidence>
<dbReference type="GO" id="GO:0003755">
    <property type="term" value="F:peptidyl-prolyl cis-trans isomerase activity"/>
    <property type="evidence" value="ECO:0007669"/>
    <property type="project" value="UniProtKB-UniRule"/>
</dbReference>
<dbReference type="GO" id="GO:0080090">
    <property type="term" value="P:regulation of primary metabolic process"/>
    <property type="evidence" value="ECO:0007669"/>
    <property type="project" value="UniProtKB-ARBA"/>
</dbReference>
<dbReference type="PANTHER" id="PTHR10657">
    <property type="entry name" value="PEPTIDYL-PROLYL CIS-TRANS ISOMERASE"/>
    <property type="match status" value="1"/>
</dbReference>
<feature type="compositionally biased region" description="Basic and acidic residues" evidence="6">
    <location>
        <begin position="30"/>
        <end position="41"/>
    </location>
</feature>
<dbReference type="Gene3D" id="3.10.50.40">
    <property type="match status" value="1"/>
</dbReference>
<keyword evidence="10" id="KW-1185">Reference proteome</keyword>
<evidence type="ECO:0000256" key="4">
    <source>
        <dbReference type="PROSITE-ProRule" id="PRU00278"/>
    </source>
</evidence>
<dbReference type="Pfam" id="PF00397">
    <property type="entry name" value="WW"/>
    <property type="match status" value="1"/>
</dbReference>
<proteinExistence type="predicted"/>
<dbReference type="PANTHER" id="PTHR10657:SF4">
    <property type="entry name" value="PEPTIDYL-PROLYL CIS-TRANS ISOMERASE-RELATED"/>
    <property type="match status" value="1"/>
</dbReference>
<dbReference type="CDD" id="cd00201">
    <property type="entry name" value="WW"/>
    <property type="match status" value="1"/>
</dbReference>
<feature type="domain" description="PpiC" evidence="8">
    <location>
        <begin position="39"/>
        <end position="149"/>
    </location>
</feature>
<dbReference type="GO" id="GO:0060255">
    <property type="term" value="P:regulation of macromolecule metabolic process"/>
    <property type="evidence" value="ECO:0007669"/>
    <property type="project" value="UniProtKB-ARBA"/>
</dbReference>
<dbReference type="GO" id="GO:0005634">
    <property type="term" value="C:nucleus"/>
    <property type="evidence" value="ECO:0007669"/>
    <property type="project" value="TreeGrafter"/>
</dbReference>
<evidence type="ECO:0000259" key="7">
    <source>
        <dbReference type="PROSITE" id="PS50020"/>
    </source>
</evidence>
<dbReference type="AlphaFoldDB" id="A0AAV7K7C6"/>
<keyword evidence="2 4" id="KW-0697">Rotamase</keyword>
<dbReference type="SUPFAM" id="SSF51045">
    <property type="entry name" value="WW domain"/>
    <property type="match status" value="1"/>
</dbReference>
<evidence type="ECO:0000256" key="5">
    <source>
        <dbReference type="RuleBase" id="RU363014"/>
    </source>
</evidence>
<sequence length="149" mass="16799">MASNEDLPPGWVVKTSRSNDKPYYYNTNTKESRWERPKPDNVRASHILAKHNKSRRPSSWKQATITRSKAEALKMIKEFRERIVNGEDFAMIAKLESDCGSAKNGGDLGEFGRGAMQKPFEDATYALEVGELSQPVDTDSGIHIILRTK</sequence>
<name>A0AAV7K7C6_9METZ</name>
<gene>
    <name evidence="9" type="ORF">LOD99_16143</name>
</gene>
<organism evidence="9 10">
    <name type="scientific">Oopsacas minuta</name>
    <dbReference type="NCBI Taxonomy" id="111878"/>
    <lineage>
        <taxon>Eukaryota</taxon>
        <taxon>Metazoa</taxon>
        <taxon>Porifera</taxon>
        <taxon>Hexactinellida</taxon>
        <taxon>Hexasterophora</taxon>
        <taxon>Lyssacinosida</taxon>
        <taxon>Leucopsacidae</taxon>
        <taxon>Oopsacas</taxon>
    </lineage>
</organism>
<dbReference type="InterPro" id="IPR000297">
    <property type="entry name" value="PPIase_PpiC"/>
</dbReference>
<dbReference type="FunFam" id="3.10.50.40:FF:000010">
    <property type="entry name" value="Peptidyl-prolyl cis-trans isomerase Pin1"/>
    <property type="match status" value="1"/>
</dbReference>
<protein>
    <recommendedName>
        <fullName evidence="5">Peptidyl-prolyl cis-trans isomerase</fullName>
        <ecNumber evidence="5">5.2.1.8</ecNumber>
    </recommendedName>
</protein>
<dbReference type="Pfam" id="PF00639">
    <property type="entry name" value="Rotamase"/>
    <property type="match status" value="1"/>
</dbReference>
<dbReference type="EMBL" id="JAKMXF010000133">
    <property type="protein sequence ID" value="KAI6656840.1"/>
    <property type="molecule type" value="Genomic_DNA"/>
</dbReference>
<evidence type="ECO:0000256" key="3">
    <source>
        <dbReference type="ARBA" id="ARBA00023235"/>
    </source>
</evidence>
<dbReference type="GO" id="GO:0005829">
    <property type="term" value="C:cytosol"/>
    <property type="evidence" value="ECO:0007669"/>
    <property type="project" value="TreeGrafter"/>
</dbReference>
<dbReference type="Gene3D" id="2.20.70.10">
    <property type="match status" value="1"/>
</dbReference>
<comment type="caution">
    <text evidence="9">The sequence shown here is derived from an EMBL/GenBank/DDBJ whole genome shotgun (WGS) entry which is preliminary data.</text>
</comment>
<evidence type="ECO:0000313" key="10">
    <source>
        <dbReference type="Proteomes" id="UP001165289"/>
    </source>
</evidence>
<dbReference type="InterPro" id="IPR051370">
    <property type="entry name" value="PPIase_Pin1"/>
</dbReference>
<dbReference type="PROSITE" id="PS50020">
    <property type="entry name" value="WW_DOMAIN_2"/>
    <property type="match status" value="1"/>
</dbReference>
<dbReference type="PROSITE" id="PS01159">
    <property type="entry name" value="WW_DOMAIN_1"/>
    <property type="match status" value="1"/>
</dbReference>
<dbReference type="SMART" id="SM00456">
    <property type="entry name" value="WW"/>
    <property type="match status" value="1"/>
</dbReference>